<feature type="region of interest" description="Disordered" evidence="1">
    <location>
        <begin position="1"/>
        <end position="68"/>
    </location>
</feature>
<dbReference type="AlphaFoldDB" id="A0A1R4I8E0"/>
<accession>A0A1R4I8E0</accession>
<sequence length="68" mass="7023">MEKVLGGAVHRCPPSDALGRAGRPRSLNARACAHEAHPHTTGAVQGPRPDEMPDTAKAPAVLPGPSPR</sequence>
<dbReference type="Proteomes" id="UP000196230">
    <property type="component" value="Unassembled WGS sequence"/>
</dbReference>
<proteinExistence type="predicted"/>
<reference evidence="2 3" key="1">
    <citation type="submission" date="2017-02" db="EMBL/GenBank/DDBJ databases">
        <authorList>
            <person name="Peterson S.W."/>
        </authorList>
    </citation>
    <scope>NUCLEOTIDE SEQUENCE [LARGE SCALE GENOMIC DNA]</scope>
    <source>
        <strain evidence="2 3">2B3F</strain>
    </source>
</reference>
<evidence type="ECO:0000256" key="1">
    <source>
        <dbReference type="SAM" id="MobiDB-lite"/>
    </source>
</evidence>
<evidence type="ECO:0000313" key="3">
    <source>
        <dbReference type="Proteomes" id="UP000196230"/>
    </source>
</evidence>
<dbReference type="EMBL" id="FUKP01000006">
    <property type="protein sequence ID" value="SJN16097.1"/>
    <property type="molecule type" value="Genomic_DNA"/>
</dbReference>
<name>A0A1R4I8E0_9MICC</name>
<organism evidence="2 3">
    <name type="scientific">Micrococcus lylae</name>
    <dbReference type="NCBI Taxonomy" id="1273"/>
    <lineage>
        <taxon>Bacteria</taxon>
        <taxon>Bacillati</taxon>
        <taxon>Actinomycetota</taxon>
        <taxon>Actinomycetes</taxon>
        <taxon>Micrococcales</taxon>
        <taxon>Micrococcaceae</taxon>
        <taxon>Micrococcus</taxon>
    </lineage>
</organism>
<evidence type="ECO:0000313" key="2">
    <source>
        <dbReference type="EMBL" id="SJN16097.1"/>
    </source>
</evidence>
<gene>
    <name evidence="2" type="ORF">FM125_00685</name>
</gene>
<protein>
    <submittedName>
        <fullName evidence="2">Uncharacterized protein</fullName>
    </submittedName>
</protein>